<evidence type="ECO:0000313" key="8">
    <source>
        <dbReference type="EMBL" id="KAK7446303.1"/>
    </source>
</evidence>
<name>A0ABR1J2J1_9AGAR</name>
<comment type="cofactor">
    <cofactor evidence="1">
        <name>heme</name>
        <dbReference type="ChEBI" id="CHEBI:30413"/>
    </cofactor>
</comment>
<keyword evidence="6" id="KW-0349">Heme</keyword>
<evidence type="ECO:0000313" key="9">
    <source>
        <dbReference type="Proteomes" id="UP001498398"/>
    </source>
</evidence>
<dbReference type="Pfam" id="PF00067">
    <property type="entry name" value="p450"/>
    <property type="match status" value="1"/>
</dbReference>
<evidence type="ECO:0000256" key="7">
    <source>
        <dbReference type="SAM" id="Phobius"/>
    </source>
</evidence>
<evidence type="ECO:0000256" key="5">
    <source>
        <dbReference type="ARBA" id="ARBA00023004"/>
    </source>
</evidence>
<dbReference type="PROSITE" id="PS00086">
    <property type="entry name" value="CYTOCHROME_P450"/>
    <property type="match status" value="1"/>
</dbReference>
<keyword evidence="7" id="KW-0472">Membrane</keyword>
<dbReference type="CDD" id="cd11041">
    <property type="entry name" value="CYP503A1-like"/>
    <property type="match status" value="1"/>
</dbReference>
<dbReference type="PRINTS" id="PR00463">
    <property type="entry name" value="EP450I"/>
</dbReference>
<keyword evidence="3 6" id="KW-0479">Metal-binding</keyword>
<keyword evidence="7" id="KW-0812">Transmembrane</keyword>
<evidence type="ECO:0000256" key="3">
    <source>
        <dbReference type="ARBA" id="ARBA00022723"/>
    </source>
</evidence>
<dbReference type="Gene3D" id="1.10.630.10">
    <property type="entry name" value="Cytochrome P450"/>
    <property type="match status" value="1"/>
</dbReference>
<evidence type="ECO:0008006" key="10">
    <source>
        <dbReference type="Google" id="ProtNLM"/>
    </source>
</evidence>
<feature type="transmembrane region" description="Helical" evidence="7">
    <location>
        <begin position="6"/>
        <end position="24"/>
    </location>
</feature>
<dbReference type="InterPro" id="IPR036396">
    <property type="entry name" value="Cyt_P450_sf"/>
</dbReference>
<dbReference type="InterPro" id="IPR002401">
    <property type="entry name" value="Cyt_P450_E_grp-I"/>
</dbReference>
<dbReference type="EMBL" id="JBANRG010000044">
    <property type="protein sequence ID" value="KAK7446303.1"/>
    <property type="molecule type" value="Genomic_DNA"/>
</dbReference>
<keyword evidence="9" id="KW-1185">Reference proteome</keyword>
<dbReference type="PANTHER" id="PTHR46206">
    <property type="entry name" value="CYTOCHROME P450"/>
    <property type="match status" value="1"/>
</dbReference>
<dbReference type="InterPro" id="IPR001128">
    <property type="entry name" value="Cyt_P450"/>
</dbReference>
<dbReference type="Proteomes" id="UP001498398">
    <property type="component" value="Unassembled WGS sequence"/>
</dbReference>
<organism evidence="8 9">
    <name type="scientific">Marasmiellus scandens</name>
    <dbReference type="NCBI Taxonomy" id="2682957"/>
    <lineage>
        <taxon>Eukaryota</taxon>
        <taxon>Fungi</taxon>
        <taxon>Dikarya</taxon>
        <taxon>Basidiomycota</taxon>
        <taxon>Agaricomycotina</taxon>
        <taxon>Agaricomycetes</taxon>
        <taxon>Agaricomycetidae</taxon>
        <taxon>Agaricales</taxon>
        <taxon>Marasmiineae</taxon>
        <taxon>Omphalotaceae</taxon>
        <taxon>Marasmiellus</taxon>
    </lineage>
</organism>
<keyword evidence="4 6" id="KW-0560">Oxidoreductase</keyword>
<comment type="caution">
    <text evidence="8">The sequence shown here is derived from an EMBL/GenBank/DDBJ whole genome shotgun (WGS) entry which is preliminary data.</text>
</comment>
<protein>
    <recommendedName>
        <fullName evidence="10">Cytochrome P450</fullName>
    </recommendedName>
</protein>
<dbReference type="SUPFAM" id="SSF48264">
    <property type="entry name" value="Cytochrome P450"/>
    <property type="match status" value="1"/>
</dbReference>
<dbReference type="InterPro" id="IPR017972">
    <property type="entry name" value="Cyt_P450_CS"/>
</dbReference>
<reference evidence="8 9" key="1">
    <citation type="submission" date="2024-01" db="EMBL/GenBank/DDBJ databases">
        <title>A draft genome for the cacao thread blight pathogen Marasmiellus scandens.</title>
        <authorList>
            <person name="Baruah I.K."/>
            <person name="Leung J."/>
            <person name="Bukari Y."/>
            <person name="Amoako-Attah I."/>
            <person name="Meinhardt L.W."/>
            <person name="Bailey B.A."/>
            <person name="Cohen S.P."/>
        </authorList>
    </citation>
    <scope>NUCLEOTIDE SEQUENCE [LARGE SCALE GENOMIC DNA]</scope>
    <source>
        <strain evidence="8 9">GH-19</strain>
    </source>
</reference>
<gene>
    <name evidence="8" type="ORF">VKT23_014509</name>
</gene>
<proteinExistence type="inferred from homology"/>
<keyword evidence="7" id="KW-1133">Transmembrane helix</keyword>
<sequence>MSELLTSIYFLPCFCIGFFVLKLIQSWNNMYKLSKIPTAGPDNFFVSLFGSVHFVKHARDIIQEGYDKYHGRVFKVRTPDQWLVIVTGPVLLDDVRKTTDDQLSFAEALSDNLQIEYTLGRQQRLHRYHVNVIRNALTRNIQARFEEVRDEIVNAFDDNVPLSDDWTVIPAFSTVMQIVCRTSNRLFVGLPLCRDPDWINLNIQFTIDVMKAAQIIKLFPDFLKPIVGNILTPTNTGIHRTLGHLGPIIRDRLAKTENQFETEEDSGSRPNDLISWLLEENPGGEFRTVKDVALRVLNVNMAAIHTTSIEFTHILYHLAIQPPYIINALRDEVESAVAEYGWTKAAMPHLRKVDSFMKEVARMMGISVTSVNRKVLKELTLSDGTILPAGTLIAIPVFSLHQDKRNYEDPYIFKPFRFYEMRMNEGESIKHQMATPNSEYLFFGTGKHACPGRFFAVNELKTLLAHTLTTYDVKLEGDSKKIPEPFWFGPSVSPNQTAKVLFRKRKL</sequence>
<evidence type="ECO:0000256" key="4">
    <source>
        <dbReference type="ARBA" id="ARBA00023002"/>
    </source>
</evidence>
<evidence type="ECO:0000256" key="2">
    <source>
        <dbReference type="ARBA" id="ARBA00010617"/>
    </source>
</evidence>
<keyword evidence="6" id="KW-0503">Monooxygenase</keyword>
<evidence type="ECO:0000256" key="1">
    <source>
        <dbReference type="ARBA" id="ARBA00001971"/>
    </source>
</evidence>
<accession>A0ABR1J2J1</accession>
<comment type="similarity">
    <text evidence="2 6">Belongs to the cytochrome P450 family.</text>
</comment>
<evidence type="ECO:0000256" key="6">
    <source>
        <dbReference type="RuleBase" id="RU000461"/>
    </source>
</evidence>
<keyword evidence="5 6" id="KW-0408">Iron</keyword>